<feature type="transmembrane region" description="Helical" evidence="1">
    <location>
        <begin position="321"/>
        <end position="340"/>
    </location>
</feature>
<feature type="transmembrane region" description="Helical" evidence="1">
    <location>
        <begin position="178"/>
        <end position="196"/>
    </location>
</feature>
<dbReference type="RefSeq" id="WP_055504422.1">
    <property type="nucleotide sequence ID" value="NZ_BBZG01000002.1"/>
</dbReference>
<feature type="transmembrane region" description="Helical" evidence="1">
    <location>
        <begin position="103"/>
        <end position="124"/>
    </location>
</feature>
<evidence type="ECO:0000313" key="2">
    <source>
        <dbReference type="EMBL" id="SEL45456.1"/>
    </source>
</evidence>
<name>A0A1H7QC46_9ACTN</name>
<organism evidence="2 3">
    <name type="scientific">Nonomuraea pusilla</name>
    <dbReference type="NCBI Taxonomy" id="46177"/>
    <lineage>
        <taxon>Bacteria</taxon>
        <taxon>Bacillati</taxon>
        <taxon>Actinomycetota</taxon>
        <taxon>Actinomycetes</taxon>
        <taxon>Streptosporangiales</taxon>
        <taxon>Streptosporangiaceae</taxon>
        <taxon>Nonomuraea</taxon>
    </lineage>
</organism>
<protein>
    <recommendedName>
        <fullName evidence="4">DUF998 domain-containing protein</fullName>
    </recommendedName>
</protein>
<dbReference type="OrthoDB" id="8478704at2"/>
<accession>A0A1H7QC46</accession>
<reference evidence="2 3" key="1">
    <citation type="submission" date="2016-10" db="EMBL/GenBank/DDBJ databases">
        <authorList>
            <person name="de Groot N.N."/>
        </authorList>
    </citation>
    <scope>NUCLEOTIDE SEQUENCE [LARGE SCALE GENOMIC DNA]</scope>
    <source>
        <strain evidence="2 3">DSM 43357</strain>
    </source>
</reference>
<gene>
    <name evidence="2" type="ORF">SAMN05660976_02493</name>
</gene>
<dbReference type="Proteomes" id="UP000198953">
    <property type="component" value="Unassembled WGS sequence"/>
</dbReference>
<keyword evidence="3" id="KW-1185">Reference proteome</keyword>
<proteinExistence type="predicted"/>
<feature type="transmembrane region" description="Helical" evidence="1">
    <location>
        <begin position="145"/>
        <end position="172"/>
    </location>
</feature>
<evidence type="ECO:0008006" key="4">
    <source>
        <dbReference type="Google" id="ProtNLM"/>
    </source>
</evidence>
<keyword evidence="1" id="KW-1133">Transmembrane helix</keyword>
<feature type="transmembrane region" description="Helical" evidence="1">
    <location>
        <begin position="285"/>
        <end position="301"/>
    </location>
</feature>
<feature type="transmembrane region" description="Helical" evidence="1">
    <location>
        <begin position="216"/>
        <end position="235"/>
    </location>
</feature>
<feature type="transmembrane region" description="Helical" evidence="1">
    <location>
        <begin position="65"/>
        <end position="83"/>
    </location>
</feature>
<evidence type="ECO:0000313" key="3">
    <source>
        <dbReference type="Proteomes" id="UP000198953"/>
    </source>
</evidence>
<sequence length="357" mass="37468">MIQGALLPRLAPAIGLFFLAPLTAEYLMGNSPITDSISKLLGLSCLYGGGALLIREFTRRTGRGWPAMMTLALAYGMIEEAYVTQTLWDSNWVVGAHTLDYGFIPALGLAGPWTMFMVGVHTVFSISTPIAVAETLAGSRRTTPWLGKVGLTVAGVLYATVALGAGIAQAVYGHHASAPQLIGAGVVIAAIIVVGVRLPRRPAEVTPLPGRAPGPWAAGALAMVAGAVFVLLYAVDPTGFTPWLAEAIPLPAWLTVIIYLVLFVAVATVVVRWSHRAGWSQAHRLALAGGAMLTYAWHSFPQKVIVPTVPPTPPTSLVEDLTSNAILTVGAVALLTVAGLRLRRESVSGTAGVQQSR</sequence>
<dbReference type="EMBL" id="FOBF01000005">
    <property type="protein sequence ID" value="SEL45456.1"/>
    <property type="molecule type" value="Genomic_DNA"/>
</dbReference>
<dbReference type="STRING" id="46177.SAMN05660976_02493"/>
<feature type="transmembrane region" description="Helical" evidence="1">
    <location>
        <begin position="40"/>
        <end position="58"/>
    </location>
</feature>
<feature type="transmembrane region" description="Helical" evidence="1">
    <location>
        <begin position="250"/>
        <end position="273"/>
    </location>
</feature>
<dbReference type="AlphaFoldDB" id="A0A1H7QC46"/>
<keyword evidence="1" id="KW-0472">Membrane</keyword>
<evidence type="ECO:0000256" key="1">
    <source>
        <dbReference type="SAM" id="Phobius"/>
    </source>
</evidence>
<keyword evidence="1" id="KW-0812">Transmembrane</keyword>